<evidence type="ECO:0000313" key="1">
    <source>
        <dbReference type="EMBL" id="RFU37571.1"/>
    </source>
</evidence>
<name>A0A372JC33_9ACTN</name>
<accession>A0A372JC33</accession>
<dbReference type="RefSeq" id="WP_117360825.1">
    <property type="nucleotide sequence ID" value="NZ_QURH01000952.1"/>
</dbReference>
<dbReference type="InterPro" id="IPR016181">
    <property type="entry name" value="Acyl_CoA_acyltransferase"/>
</dbReference>
<evidence type="ECO:0000313" key="2">
    <source>
        <dbReference type="Proteomes" id="UP000261811"/>
    </source>
</evidence>
<sequence length="343" mass="37753">MTPRARIIDPLAEPVPDAWDAFVDDQGVAAGWRSAVLGALAWCARHRVVLGLVTDEGGAPCALFAGRHVLAGRPHRYEGRAERRRFVPGMLECHLPPSVTASGHVFHADLDAPGRAAAVAAFERAAARFLGPALAGVVHRQVGEADLEAFRGPGRIVRPVLAESVVVNRWDTFDGYLASLPRRDRKNLRRLYRLVDEDPGVRTAVEPRLDGVEAARLAHTVLLRYAGGGRRGPNPLPSVYNDRLGGLPGVHYFTYREPDGALLAYGLLLEDGPALRCMGWGSRDAADGGRSNLYFDHFLRQIAFLVERDRDRLIMGKTMTELKERFGARNEPLYAVAGARRFW</sequence>
<comment type="caution">
    <text evidence="1">The sequence shown here is derived from an EMBL/GenBank/DDBJ whole genome shotgun (WGS) entry which is preliminary data.</text>
</comment>
<dbReference type="AlphaFoldDB" id="A0A372JC33"/>
<dbReference type="EMBL" id="QURH01000952">
    <property type="protein sequence ID" value="RFU37571.1"/>
    <property type="molecule type" value="Genomic_DNA"/>
</dbReference>
<protein>
    <submittedName>
        <fullName evidence="1">Uncharacterized protein</fullName>
    </submittedName>
</protein>
<reference evidence="1 2" key="1">
    <citation type="submission" date="2018-08" db="EMBL/GenBank/DDBJ databases">
        <title>Actinomadura jelena sp. nov., a novel Actinomycete isolated from soil in Chad.</title>
        <authorList>
            <person name="Shi L."/>
        </authorList>
    </citation>
    <scope>NUCLEOTIDE SEQUENCE [LARGE SCALE GENOMIC DNA]</scope>
    <source>
        <strain evidence="1 2">NEAU-G17</strain>
    </source>
</reference>
<dbReference type="SUPFAM" id="SSF55729">
    <property type="entry name" value="Acyl-CoA N-acyltransferases (Nat)"/>
    <property type="match status" value="1"/>
</dbReference>
<proteinExistence type="predicted"/>
<organism evidence="1 2">
    <name type="scientific">Actinomadura logoneensis</name>
    <dbReference type="NCBI Taxonomy" id="2293572"/>
    <lineage>
        <taxon>Bacteria</taxon>
        <taxon>Bacillati</taxon>
        <taxon>Actinomycetota</taxon>
        <taxon>Actinomycetes</taxon>
        <taxon>Streptosporangiales</taxon>
        <taxon>Thermomonosporaceae</taxon>
        <taxon>Actinomadura</taxon>
    </lineage>
</organism>
<dbReference type="Proteomes" id="UP000261811">
    <property type="component" value="Unassembled WGS sequence"/>
</dbReference>
<gene>
    <name evidence="1" type="ORF">DZF91_32175</name>
</gene>
<dbReference type="OrthoDB" id="3687960at2"/>
<keyword evidence="2" id="KW-1185">Reference proteome</keyword>